<geneLocation type="plasmid" evidence="2">
    <name>prsp8c3b</name>
</geneLocation>
<gene>
    <name evidence="1" type="ORF">AM571_PB00262</name>
</gene>
<sequence length="110" mass="13167">MIARELLSYARGFKFTDVPWEAALRGQVKRRRRECPFADAPNATFNSRLDLRRAMDQEKMVELHDRETIRDCLYRYCRGIDRRTRRRCAAPSGSMRRTIMERIRAPPRLH</sequence>
<evidence type="ECO:0000313" key="2">
    <source>
        <dbReference type="Proteomes" id="UP000185109"/>
    </source>
</evidence>
<evidence type="ECO:0000313" key="1">
    <source>
        <dbReference type="EMBL" id="APO77547.1"/>
    </source>
</evidence>
<proteinExistence type="predicted"/>
<dbReference type="InterPro" id="IPR032710">
    <property type="entry name" value="NTF2-like_dom_sf"/>
</dbReference>
<reference evidence="1 2" key="1">
    <citation type="submission" date="2016-09" db="EMBL/GenBank/DDBJ databases">
        <title>The complete genome sequences of Rhizobium gallicum, symbiovars gallicum and phaseoli, symbionts associated to common bean (Phaseolus vulgaris).</title>
        <authorList>
            <person name="Bustos P."/>
            <person name="Santamaria R.I."/>
            <person name="Perez-Carrascal O.M."/>
            <person name="Juarez S."/>
            <person name="Lozano L."/>
            <person name="Martinez-Flores I."/>
            <person name="Martinez-Romero E."/>
            <person name="Cevallos M."/>
            <person name="Romero D."/>
            <person name="Davila G."/>
            <person name="Gonzalez V."/>
        </authorList>
    </citation>
    <scope>NUCLEOTIDE SEQUENCE [LARGE SCALE GENOMIC DNA]</scope>
    <source>
        <strain evidence="1 2">8C-3</strain>
        <plasmid evidence="2">Plasmid prsp8c3b</plasmid>
    </source>
</reference>
<name>A0A1L5PBD8_RHIET</name>
<accession>A0A1L5PBD8</accession>
<dbReference type="SUPFAM" id="SSF54427">
    <property type="entry name" value="NTF2-like"/>
    <property type="match status" value="1"/>
</dbReference>
<protein>
    <submittedName>
        <fullName evidence="1">Uncharacterized protein</fullName>
    </submittedName>
</protein>
<keyword evidence="1" id="KW-0614">Plasmid</keyword>
<dbReference type="AlphaFoldDB" id="A0A1L5PBD8"/>
<dbReference type="Proteomes" id="UP000185109">
    <property type="component" value="Plasmid pRsp8C3b"/>
</dbReference>
<organism evidence="1 2">
    <name type="scientific">Rhizobium etli 8C-3</name>
    <dbReference type="NCBI Taxonomy" id="538025"/>
    <lineage>
        <taxon>Bacteria</taxon>
        <taxon>Pseudomonadati</taxon>
        <taxon>Pseudomonadota</taxon>
        <taxon>Alphaproteobacteria</taxon>
        <taxon>Hyphomicrobiales</taxon>
        <taxon>Rhizobiaceae</taxon>
        <taxon>Rhizobium/Agrobacterium group</taxon>
        <taxon>Rhizobium</taxon>
    </lineage>
</organism>
<dbReference type="EMBL" id="CP017243">
    <property type="protein sequence ID" value="APO77547.1"/>
    <property type="molecule type" value="Genomic_DNA"/>
</dbReference>